<dbReference type="Proteomes" id="UP000886687">
    <property type="component" value="Unassembled WGS sequence"/>
</dbReference>
<proteinExistence type="inferred from homology"/>
<dbReference type="Gene3D" id="1.20.58.300">
    <property type="entry name" value="FlgN-like"/>
    <property type="match status" value="1"/>
</dbReference>
<evidence type="ECO:0000256" key="4">
    <source>
        <dbReference type="SAM" id="MobiDB-lite"/>
    </source>
</evidence>
<keyword evidence="3" id="KW-1005">Bacterial flagellum biogenesis</keyword>
<evidence type="ECO:0000256" key="3">
    <source>
        <dbReference type="ARBA" id="ARBA00022795"/>
    </source>
</evidence>
<feature type="region of interest" description="Disordered" evidence="4">
    <location>
        <begin position="137"/>
        <end position="160"/>
    </location>
</feature>
<organism evidence="5 6">
    <name type="scientific">Candidatus Thiodiazotropha lotti</name>
    <dbReference type="NCBI Taxonomy" id="2792787"/>
    <lineage>
        <taxon>Bacteria</taxon>
        <taxon>Pseudomonadati</taxon>
        <taxon>Pseudomonadota</taxon>
        <taxon>Gammaproteobacteria</taxon>
        <taxon>Chromatiales</taxon>
        <taxon>Sedimenticolaceae</taxon>
        <taxon>Candidatus Thiodiazotropha</taxon>
    </lineage>
</organism>
<comment type="caution">
    <text evidence="5">The sequence shown here is derived from an EMBL/GenBank/DDBJ whole genome shotgun (WGS) entry which is preliminary data.</text>
</comment>
<evidence type="ECO:0000313" key="5">
    <source>
        <dbReference type="EMBL" id="MCG7939968.1"/>
    </source>
</evidence>
<keyword evidence="5" id="KW-0282">Flagellum</keyword>
<dbReference type="InterPro" id="IPR036679">
    <property type="entry name" value="FlgN-like_sf"/>
</dbReference>
<dbReference type="AlphaFoldDB" id="A0A9E4K6W3"/>
<reference evidence="5" key="1">
    <citation type="journal article" date="2021" name="Proc. Natl. Acad. Sci. U.S.A.">
        <title>Global biogeography of chemosynthetic symbionts reveals both localized and globally distributed symbiont groups. .</title>
        <authorList>
            <person name="Osvatic J.T."/>
            <person name="Wilkins L.G.E."/>
            <person name="Leibrecht L."/>
            <person name="Leray M."/>
            <person name="Zauner S."/>
            <person name="Polzin J."/>
            <person name="Camacho Y."/>
            <person name="Gros O."/>
            <person name="van Gils J.A."/>
            <person name="Eisen J.A."/>
            <person name="Petersen J.M."/>
            <person name="Yuen B."/>
        </authorList>
    </citation>
    <scope>NUCLEOTIDE SEQUENCE</scope>
    <source>
        <strain evidence="5">MAGL173</strain>
    </source>
</reference>
<dbReference type="EMBL" id="JAEPDI010000012">
    <property type="protein sequence ID" value="MCG7939968.1"/>
    <property type="molecule type" value="Genomic_DNA"/>
</dbReference>
<protein>
    <submittedName>
        <fullName evidence="5">Flagellar protein FlgN</fullName>
    </submittedName>
</protein>
<accession>A0A9E4K6W3</accession>
<gene>
    <name evidence="5" type="ORF">JAZ04_14085</name>
</gene>
<evidence type="ECO:0000256" key="2">
    <source>
        <dbReference type="ARBA" id="ARBA00007703"/>
    </source>
</evidence>
<dbReference type="InterPro" id="IPR007809">
    <property type="entry name" value="FlgN-like"/>
</dbReference>
<dbReference type="SUPFAM" id="SSF140566">
    <property type="entry name" value="FlgN-like"/>
    <property type="match status" value="1"/>
</dbReference>
<dbReference type="Pfam" id="PF05130">
    <property type="entry name" value="FlgN"/>
    <property type="match status" value="1"/>
</dbReference>
<keyword evidence="5" id="KW-0969">Cilium</keyword>
<dbReference type="GO" id="GO:0044780">
    <property type="term" value="P:bacterial-type flagellum assembly"/>
    <property type="evidence" value="ECO:0007669"/>
    <property type="project" value="InterPro"/>
</dbReference>
<evidence type="ECO:0000256" key="1">
    <source>
        <dbReference type="ARBA" id="ARBA00002397"/>
    </source>
</evidence>
<keyword evidence="5" id="KW-0966">Cell projection</keyword>
<feature type="compositionally biased region" description="Polar residues" evidence="4">
    <location>
        <begin position="149"/>
        <end position="160"/>
    </location>
</feature>
<comment type="similarity">
    <text evidence="2">Belongs to the FlgN family.</text>
</comment>
<comment type="function">
    <text evidence="1">Required for the efficient initiation of filament assembly.</text>
</comment>
<name>A0A9E4K6W3_9GAMM</name>
<sequence>MINPQQQMSFVRIVQIEAELSQQLLNLLRQEFELLKSSPSKKLEELLGQKQQQLQQIEQSVLQHNQLLGSLGFTPDRKGTEAFIQQCPDNAALQEQWNQLTSRLEACQKQNEINGGAVQLNQHQVAHALDVLRGFANSDKTYGPEGESRPTSSSKSLGKA</sequence>
<evidence type="ECO:0000313" key="6">
    <source>
        <dbReference type="Proteomes" id="UP000886687"/>
    </source>
</evidence>